<dbReference type="Pfam" id="PF00755">
    <property type="entry name" value="Carn_acyltransf"/>
    <property type="match status" value="1"/>
</dbReference>
<dbReference type="InterPro" id="IPR000542">
    <property type="entry name" value="Carn_acyl_trans"/>
</dbReference>
<reference evidence="7 8" key="1">
    <citation type="submission" date="2016-09" db="EMBL/GenBank/DDBJ databases">
        <title>Extensive genetic diversity and differential bi-allelic expression allows diatom success in the polar Southern Ocean.</title>
        <authorList>
            <consortium name="DOE Joint Genome Institute"/>
            <person name="Mock T."/>
            <person name="Otillar R.P."/>
            <person name="Strauss J."/>
            <person name="Dupont C."/>
            <person name="Frickenhaus S."/>
            <person name="Maumus F."/>
            <person name="Mcmullan M."/>
            <person name="Sanges R."/>
            <person name="Schmutz J."/>
            <person name="Toseland A."/>
            <person name="Valas R."/>
            <person name="Veluchamy A."/>
            <person name="Ward B.J."/>
            <person name="Allen A."/>
            <person name="Barry K."/>
            <person name="Falciatore A."/>
            <person name="Ferrante M."/>
            <person name="Fortunato A.E."/>
            <person name="Gloeckner G."/>
            <person name="Gruber A."/>
            <person name="Hipkin R."/>
            <person name="Janech M."/>
            <person name="Kroth P."/>
            <person name="Leese F."/>
            <person name="Lindquist E."/>
            <person name="Lyon B.R."/>
            <person name="Martin J."/>
            <person name="Mayer C."/>
            <person name="Parker M."/>
            <person name="Quesneville H."/>
            <person name="Raymond J."/>
            <person name="Uhlig C."/>
            <person name="Valentin K.U."/>
            <person name="Worden A.Z."/>
            <person name="Armbrust E.V."/>
            <person name="Bowler C."/>
            <person name="Green B."/>
            <person name="Moulton V."/>
            <person name="Van Oosterhout C."/>
            <person name="Grigoriev I."/>
        </authorList>
    </citation>
    <scope>NUCLEOTIDE SEQUENCE [LARGE SCALE GENOMIC DNA]</scope>
    <source>
        <strain evidence="7 8">CCMP1102</strain>
    </source>
</reference>
<dbReference type="Proteomes" id="UP000095751">
    <property type="component" value="Unassembled WGS sequence"/>
</dbReference>
<dbReference type="Gene3D" id="3.30.559.70">
    <property type="entry name" value="Choline/Carnitine o-acyltransferase, domain 2"/>
    <property type="match status" value="1"/>
</dbReference>
<evidence type="ECO:0000259" key="6">
    <source>
        <dbReference type="Pfam" id="PF00755"/>
    </source>
</evidence>
<protein>
    <submittedName>
        <fullName evidence="7">Carnitine acetyl transferase</fullName>
    </submittedName>
</protein>
<keyword evidence="2 5" id="KW-0808">Transferase</keyword>
<keyword evidence="8" id="KW-1185">Reference proteome</keyword>
<dbReference type="OrthoDB" id="240216at2759"/>
<dbReference type="InterPro" id="IPR042231">
    <property type="entry name" value="Cho/carn_acyl_trans_2"/>
</dbReference>
<accession>A0A1E7FY62</accession>
<proteinExistence type="inferred from homology"/>
<feature type="active site" description="Proton acceptor" evidence="4">
    <location>
        <position position="326"/>
    </location>
</feature>
<dbReference type="KEGG" id="fcy:FRACYDRAFT_179105"/>
<name>A0A1E7FY62_9STRA</name>
<dbReference type="SUPFAM" id="SSF52777">
    <property type="entry name" value="CoA-dependent acyltransferases"/>
    <property type="match status" value="2"/>
</dbReference>
<dbReference type="GO" id="GO:0016746">
    <property type="term" value="F:acyltransferase activity"/>
    <property type="evidence" value="ECO:0007669"/>
    <property type="project" value="UniProtKB-KW"/>
</dbReference>
<organism evidence="7 8">
    <name type="scientific">Fragilariopsis cylindrus CCMP1102</name>
    <dbReference type="NCBI Taxonomy" id="635003"/>
    <lineage>
        <taxon>Eukaryota</taxon>
        <taxon>Sar</taxon>
        <taxon>Stramenopiles</taxon>
        <taxon>Ochrophyta</taxon>
        <taxon>Bacillariophyta</taxon>
        <taxon>Bacillariophyceae</taxon>
        <taxon>Bacillariophycidae</taxon>
        <taxon>Bacillariales</taxon>
        <taxon>Bacillariaceae</taxon>
        <taxon>Fragilariopsis</taxon>
    </lineage>
</organism>
<keyword evidence="3 5" id="KW-0012">Acyltransferase</keyword>
<evidence type="ECO:0000256" key="5">
    <source>
        <dbReference type="RuleBase" id="RU003801"/>
    </source>
</evidence>
<evidence type="ECO:0000256" key="2">
    <source>
        <dbReference type="ARBA" id="ARBA00022679"/>
    </source>
</evidence>
<dbReference type="PANTHER" id="PTHR22589">
    <property type="entry name" value="CARNITINE O-ACYLTRANSFERASE"/>
    <property type="match status" value="1"/>
</dbReference>
<gene>
    <name evidence="7" type="ORF">FRACYDRAFT_179105</name>
</gene>
<dbReference type="PROSITE" id="PS00440">
    <property type="entry name" value="ACYLTRANSF_C_2"/>
    <property type="match status" value="1"/>
</dbReference>
<sequence>MYSNQSELPNLPITSIEDTLKRFLPTAMPLAESKDEMESLQRAIDKFPNQASMLQKRLLERVDQSENSSWLQHWWNTLGYLQVRDSVVINVSYYFNFQDDKTLRTDNSTSNNPVQIQRAASILYACGQYRNLVTSGRLQPDTIGRNKTPLCMTAYKYMFHACRIPRLEQDSYRIYDPHVYKHAVVACRGRFFKIPLIDNVTGEVISVSTLESHLNLIMEFADSASSKNNDNESAAAAVTELGYLTGDNRDVWANARTALLDCTGMSEAMEVLESGCVMLNLDLTNPVSKTECGRQYLYGNGYNRWFDKSVQLVVCPNGKAGLVGEHSMMDGMPMIGLANHIVNTSYEQARNESSSSSSPSGGQLEESTISDIFGDITLSPQILDMIETSKQSYYEWTGKHGIDVQSFQGYGSNFIKTSGFSPDAYVQMAMQVATSHLFEKQVGTYEATQTRVFLHGRTETTRTVSPASAEFVKGMNDNTLSPDDKINLLSKACASHSQYIGNASKGLGVDRHFLGLSMLVQDGEHMPDLYSDPVFIRSKRWRVSTSNLTNPTINTWGYGEVVPDGVGLSYAVHKDHLMFGITALKEHGWTERLSQYLEDTLCEMRVLVESNKHNGMLPRSKL</sequence>
<dbReference type="InterPro" id="IPR023213">
    <property type="entry name" value="CAT-like_dom_sf"/>
</dbReference>
<evidence type="ECO:0000256" key="1">
    <source>
        <dbReference type="ARBA" id="ARBA00005232"/>
    </source>
</evidence>
<comment type="similarity">
    <text evidence="1 5">Belongs to the carnitine/choline acetyltransferase family.</text>
</comment>
<evidence type="ECO:0000256" key="3">
    <source>
        <dbReference type="ARBA" id="ARBA00023315"/>
    </source>
</evidence>
<dbReference type="AlphaFoldDB" id="A0A1E7FY62"/>
<evidence type="ECO:0000313" key="8">
    <source>
        <dbReference type="Proteomes" id="UP000095751"/>
    </source>
</evidence>
<dbReference type="InParanoid" id="A0A1E7FY62"/>
<evidence type="ECO:0000256" key="4">
    <source>
        <dbReference type="PIRSR" id="PIRSR600542-1"/>
    </source>
</evidence>
<evidence type="ECO:0000313" key="7">
    <source>
        <dbReference type="EMBL" id="OEU23088.1"/>
    </source>
</evidence>
<dbReference type="InterPro" id="IPR039551">
    <property type="entry name" value="Cho/carn_acyl_trans"/>
</dbReference>
<dbReference type="PANTHER" id="PTHR22589:SF103">
    <property type="entry name" value="CARNITINE O-ACETYL-TRANSFERASE, ISOFORM A-RELATED"/>
    <property type="match status" value="1"/>
</dbReference>
<dbReference type="Gene3D" id="3.30.559.10">
    <property type="entry name" value="Chloramphenicol acetyltransferase-like domain"/>
    <property type="match status" value="1"/>
</dbReference>
<dbReference type="EMBL" id="KV784353">
    <property type="protein sequence ID" value="OEU23088.1"/>
    <property type="molecule type" value="Genomic_DNA"/>
</dbReference>
<feature type="domain" description="Choline/carnitine acyltransferase" evidence="6">
    <location>
        <begin position="11"/>
        <end position="598"/>
    </location>
</feature>